<sequence>MKYLHLMILSIFLNFSCQKNNKNLHLNLTEEEIPLGEKLTETPIKTKDDLSVIRTAIRGSSLIAQNQHPEHDLLTIFDINTLQLKGKILRQGKKHNSAELFEMSDNQVGLFDKDRKKIGVFRVNENRSLNKIDEKYSKDLKTCPIDCGDSFIYTRYSRNDKGQRWKEIVKLPKDNGEAKVIYDFPDFKYKPTKEYYCLYKVNKDAQRIAIAYTGHRRIDIIDFKGNLIRKITVSPDAQLEGENKDSKKPQNRIIEYSDLRANSKYIITKYSGGAVFNRNTKAKELFEVYDWDGNPIKRFKTNNSFLRFRILPSAEDSIKLLGILAWDYSLATFVVLKARV</sequence>
<evidence type="ECO:0000313" key="1">
    <source>
        <dbReference type="EMBL" id="BDD12207.1"/>
    </source>
</evidence>
<dbReference type="AlphaFoldDB" id="A0AAU9CWB8"/>
<accession>A0AAU9CWB8</accession>
<dbReference type="Pfam" id="PF15869">
    <property type="entry name" value="TolB_like"/>
    <property type="match status" value="1"/>
</dbReference>
<protein>
    <recommendedName>
        <fullName evidence="3">TolB-like 6-blade propeller-like</fullName>
    </recommendedName>
</protein>
<organism evidence="1 2">
    <name type="scientific">Fulvitalea axinellae</name>
    <dbReference type="NCBI Taxonomy" id="1182444"/>
    <lineage>
        <taxon>Bacteria</taxon>
        <taxon>Pseudomonadati</taxon>
        <taxon>Bacteroidota</taxon>
        <taxon>Cytophagia</taxon>
        <taxon>Cytophagales</taxon>
        <taxon>Persicobacteraceae</taxon>
        <taxon>Fulvitalea</taxon>
    </lineage>
</organism>
<dbReference type="EMBL" id="AP025317">
    <property type="protein sequence ID" value="BDD12207.1"/>
    <property type="molecule type" value="Genomic_DNA"/>
</dbReference>
<proteinExistence type="predicted"/>
<name>A0AAU9CWB8_9BACT</name>
<keyword evidence="1" id="KW-0614">Plasmid</keyword>
<dbReference type="KEGG" id="fax:FUAX_46390"/>
<evidence type="ECO:0008006" key="3">
    <source>
        <dbReference type="Google" id="ProtNLM"/>
    </source>
</evidence>
<evidence type="ECO:0000313" key="2">
    <source>
        <dbReference type="Proteomes" id="UP001348817"/>
    </source>
</evidence>
<gene>
    <name evidence="1" type="ORF">FUAX_46390</name>
</gene>
<reference evidence="1 2" key="1">
    <citation type="submission" date="2021-12" db="EMBL/GenBank/DDBJ databases">
        <title>Genome sequencing of bacteria with rrn-lacking chromosome and rrn-plasmid.</title>
        <authorList>
            <person name="Anda M."/>
            <person name="Iwasaki W."/>
        </authorList>
    </citation>
    <scope>NUCLEOTIDE SEQUENCE [LARGE SCALE GENOMIC DNA]</scope>
    <source>
        <strain evidence="1 2">DSM 100852</strain>
        <plasmid evidence="1 2">pFA3</plasmid>
    </source>
</reference>
<dbReference type="Proteomes" id="UP001348817">
    <property type="component" value="Plasmid pFA3"/>
</dbReference>
<geneLocation type="plasmid" evidence="1 2">
    <name>pFA3</name>
</geneLocation>
<dbReference type="RefSeq" id="WP_338395349.1">
    <property type="nucleotide sequence ID" value="NZ_AP025317.1"/>
</dbReference>
<keyword evidence="2" id="KW-1185">Reference proteome</keyword>